<dbReference type="InterPro" id="IPR053888">
    <property type="entry name" value="MRM3-like_sub_bind"/>
</dbReference>
<organism evidence="5 6">
    <name type="scientific">Stackebrandtia endophytica</name>
    <dbReference type="NCBI Taxonomy" id="1496996"/>
    <lineage>
        <taxon>Bacteria</taxon>
        <taxon>Bacillati</taxon>
        <taxon>Actinomycetota</taxon>
        <taxon>Actinomycetes</taxon>
        <taxon>Glycomycetales</taxon>
        <taxon>Glycomycetaceae</taxon>
        <taxon>Stackebrandtia</taxon>
    </lineage>
</organism>
<evidence type="ECO:0000256" key="3">
    <source>
        <dbReference type="ARBA" id="ARBA00022679"/>
    </source>
</evidence>
<feature type="domain" description="RNA 2-O ribose methyltransferase substrate binding" evidence="4">
    <location>
        <begin position="36"/>
        <end position="104"/>
    </location>
</feature>
<comment type="similarity">
    <text evidence="1">Belongs to the class IV-like SAM-binding methyltransferase superfamily. RNA methyltransferase TrmH family.</text>
</comment>
<dbReference type="AlphaFoldDB" id="A0A543AQP3"/>
<dbReference type="CDD" id="cd18095">
    <property type="entry name" value="SpoU-like_rRNA-MTase"/>
    <property type="match status" value="1"/>
</dbReference>
<dbReference type="OrthoDB" id="9794400at2"/>
<keyword evidence="2 5" id="KW-0489">Methyltransferase</keyword>
<evidence type="ECO:0000259" key="4">
    <source>
        <dbReference type="SMART" id="SM00967"/>
    </source>
</evidence>
<dbReference type="GO" id="GO:0032259">
    <property type="term" value="P:methylation"/>
    <property type="evidence" value="ECO:0007669"/>
    <property type="project" value="UniProtKB-KW"/>
</dbReference>
<dbReference type="Pfam" id="PF22435">
    <property type="entry name" value="MRM3-like_sub_bind"/>
    <property type="match status" value="1"/>
</dbReference>
<keyword evidence="6" id="KW-1185">Reference proteome</keyword>
<dbReference type="GO" id="GO:0005737">
    <property type="term" value="C:cytoplasm"/>
    <property type="evidence" value="ECO:0007669"/>
    <property type="project" value="UniProtKB-ARBA"/>
</dbReference>
<dbReference type="Gene3D" id="3.40.1280.10">
    <property type="match status" value="1"/>
</dbReference>
<dbReference type="EMBL" id="VFOW01000001">
    <property type="protein sequence ID" value="TQL74911.1"/>
    <property type="molecule type" value="Genomic_DNA"/>
</dbReference>
<dbReference type="GO" id="GO:0003723">
    <property type="term" value="F:RNA binding"/>
    <property type="evidence" value="ECO:0007669"/>
    <property type="project" value="InterPro"/>
</dbReference>
<proteinExistence type="inferred from homology"/>
<dbReference type="InterPro" id="IPR029026">
    <property type="entry name" value="tRNA_m1G_MTases_N"/>
</dbReference>
<evidence type="ECO:0000256" key="2">
    <source>
        <dbReference type="ARBA" id="ARBA00022603"/>
    </source>
</evidence>
<dbReference type="InterPro" id="IPR029028">
    <property type="entry name" value="Alpha/beta_knot_MTases"/>
</dbReference>
<dbReference type="PANTHER" id="PTHR43191">
    <property type="entry name" value="RRNA METHYLTRANSFERASE 3"/>
    <property type="match status" value="1"/>
</dbReference>
<dbReference type="FunCoup" id="A0A543AQP3">
    <property type="interactions" value="119"/>
</dbReference>
<dbReference type="InterPro" id="IPR051259">
    <property type="entry name" value="rRNA_Methyltransferase"/>
</dbReference>
<comment type="caution">
    <text evidence="5">The sequence shown here is derived from an EMBL/GenBank/DDBJ whole genome shotgun (WGS) entry which is preliminary data.</text>
</comment>
<dbReference type="SMART" id="SM00967">
    <property type="entry name" value="SpoU_sub_bind"/>
    <property type="match status" value="1"/>
</dbReference>
<accession>A0A543AQP3</accession>
<dbReference type="GO" id="GO:0006396">
    <property type="term" value="P:RNA processing"/>
    <property type="evidence" value="ECO:0007669"/>
    <property type="project" value="InterPro"/>
</dbReference>
<evidence type="ECO:0000313" key="6">
    <source>
        <dbReference type="Proteomes" id="UP000317043"/>
    </source>
</evidence>
<dbReference type="InterPro" id="IPR001537">
    <property type="entry name" value="SpoU_MeTrfase"/>
</dbReference>
<name>A0A543AQP3_9ACTN</name>
<protein>
    <submittedName>
        <fullName evidence="5">TrmH family RNA methyltransferase</fullName>
    </submittedName>
</protein>
<dbReference type="Pfam" id="PF00588">
    <property type="entry name" value="SpoU_methylase"/>
    <property type="match status" value="1"/>
</dbReference>
<dbReference type="SUPFAM" id="SSF75217">
    <property type="entry name" value="alpha/beta knot"/>
    <property type="match status" value="1"/>
</dbReference>
<dbReference type="RefSeq" id="WP_142034375.1">
    <property type="nucleotide sequence ID" value="NZ_JBHTGS010000002.1"/>
</dbReference>
<dbReference type="InterPro" id="IPR013123">
    <property type="entry name" value="SpoU_subst-bd"/>
</dbReference>
<dbReference type="SUPFAM" id="SSF55315">
    <property type="entry name" value="L30e-like"/>
    <property type="match status" value="1"/>
</dbReference>
<gene>
    <name evidence="5" type="ORF">FB566_0401</name>
</gene>
<dbReference type="Proteomes" id="UP000317043">
    <property type="component" value="Unassembled WGS sequence"/>
</dbReference>
<dbReference type="InterPro" id="IPR029064">
    <property type="entry name" value="Ribosomal_eL30-like_sf"/>
</dbReference>
<dbReference type="PANTHER" id="PTHR43191:SF2">
    <property type="entry name" value="RRNA METHYLTRANSFERASE 3, MITOCHONDRIAL"/>
    <property type="match status" value="1"/>
</dbReference>
<keyword evidence="3 5" id="KW-0808">Transferase</keyword>
<evidence type="ECO:0000313" key="5">
    <source>
        <dbReference type="EMBL" id="TQL74911.1"/>
    </source>
</evidence>
<evidence type="ECO:0000256" key="1">
    <source>
        <dbReference type="ARBA" id="ARBA00007228"/>
    </source>
</evidence>
<reference evidence="5 6" key="1">
    <citation type="submission" date="2019-06" db="EMBL/GenBank/DDBJ databases">
        <title>Sequencing the genomes of 1000 actinobacteria strains.</title>
        <authorList>
            <person name="Klenk H.-P."/>
        </authorList>
    </citation>
    <scope>NUCLEOTIDE SEQUENCE [LARGE SCALE GENOMIC DNA]</scope>
    <source>
        <strain evidence="5 6">DSM 45928</strain>
    </source>
</reference>
<sequence>MAVNQPGAPLTQRSPRVVAARKLQRRKYRDQGRRFLVEGPQAVREAIAHGAVAEVFATEDAARRHAELVPAESATLVTDAALESLAETVRPQGVVAVCDYLDGPIVESGLTVVLEGISDPGNAGTILRTADAAGAGCVVFPDDTVDPYNGKCVRSAAGSLFHVPVVRGGAVLDHLEALRGNQTRVLAADAHGDTDLDDAIDAGLLDEPTVWVFGSEAHGLTPAATAAADARVRVPVYGAAESLNLATAAAVCLYASARQHRKGVRRELPGPRLGHAHVYSARRWRAAAIVSISLLRHSIPDGLTAQPCARRFRLLQP</sequence>
<dbReference type="Gene3D" id="3.30.1330.30">
    <property type="match status" value="1"/>
</dbReference>
<dbReference type="InParanoid" id="A0A543AQP3"/>
<dbReference type="GO" id="GO:0008173">
    <property type="term" value="F:RNA methyltransferase activity"/>
    <property type="evidence" value="ECO:0007669"/>
    <property type="project" value="InterPro"/>
</dbReference>